<comment type="caution">
    <text evidence="3">The sequence shown here is derived from an EMBL/GenBank/DDBJ whole genome shotgun (WGS) entry which is preliminary data.</text>
</comment>
<dbReference type="Pfam" id="PF20684">
    <property type="entry name" value="Fung_rhodopsin"/>
    <property type="match status" value="1"/>
</dbReference>
<sequence>MSLPAGYSPAAYGNSPDDLGGWTVIASGSGLVVILIFASIRLYTRYPFRSRLLYDDVAIILSSVFAIVQSILIIVAVSQGLGKSESVLQTNQQRIAEKLVYASDLFYLNALFVSRIAVLCLLFALGPYHWHKVWTACGIIAGMLMAVAALLMIAVGCDVKMPWTQISQECGSIFTRWVAVLAFGIVLELFIAAILLRMLSMVQKSWSSKFKAVAVFALRLPVIVLAVYRLLYLRDIRFSSDPMLDRVRVTAWTQAEMVYSLVTAITPTLMPFLLKMNTGLGALSRDDFIKQTTNQESGGSFAMQSLKRSASGSKMRNDNVNCQSVVSSQKTERYSASSDDSQKVMVRKTVDVRFSNISSSQ</sequence>
<dbReference type="GeneID" id="96005623"/>
<reference evidence="3 4" key="1">
    <citation type="journal article" date="2020" name="Microbiol. Resour. Announc.">
        <title>Draft Genome Sequence of a Cladosporium Species Isolated from the Mesophotic Ascidian Didemnum maculosum.</title>
        <authorList>
            <person name="Gioti A."/>
            <person name="Siaperas R."/>
            <person name="Nikolaivits E."/>
            <person name="Le Goff G."/>
            <person name="Ouazzani J."/>
            <person name="Kotoulas G."/>
            <person name="Topakas E."/>
        </authorList>
    </citation>
    <scope>NUCLEOTIDE SEQUENCE [LARGE SCALE GENOMIC DNA]</scope>
    <source>
        <strain evidence="3 4">TM138-S3</strain>
    </source>
</reference>
<name>A0AB34KSZ1_9PEZI</name>
<dbReference type="RefSeq" id="XP_069230032.1">
    <property type="nucleotide sequence ID" value="XM_069372785.1"/>
</dbReference>
<evidence type="ECO:0000313" key="4">
    <source>
        <dbReference type="Proteomes" id="UP000803884"/>
    </source>
</evidence>
<dbReference type="EMBL" id="JAAQHG020000012">
    <property type="protein sequence ID" value="KAL1586927.1"/>
    <property type="molecule type" value="Genomic_DNA"/>
</dbReference>
<dbReference type="AlphaFoldDB" id="A0AB34KSZ1"/>
<dbReference type="PANTHER" id="PTHR39614">
    <property type="entry name" value="INTEGRAL MEMBRANE PROTEIN"/>
    <property type="match status" value="1"/>
</dbReference>
<evidence type="ECO:0000313" key="3">
    <source>
        <dbReference type="EMBL" id="KAL1586927.1"/>
    </source>
</evidence>
<feature type="transmembrane region" description="Helical" evidence="1">
    <location>
        <begin position="52"/>
        <end position="77"/>
    </location>
</feature>
<keyword evidence="4" id="KW-1185">Reference proteome</keyword>
<keyword evidence="1" id="KW-0472">Membrane</keyword>
<feature type="transmembrane region" description="Helical" evidence="1">
    <location>
        <begin position="251"/>
        <end position="274"/>
    </location>
</feature>
<evidence type="ECO:0000259" key="2">
    <source>
        <dbReference type="Pfam" id="PF20684"/>
    </source>
</evidence>
<feature type="transmembrane region" description="Helical" evidence="1">
    <location>
        <begin position="106"/>
        <end position="126"/>
    </location>
</feature>
<organism evidence="3 4">
    <name type="scientific">Cladosporium halotolerans</name>
    <dbReference type="NCBI Taxonomy" id="1052096"/>
    <lineage>
        <taxon>Eukaryota</taxon>
        <taxon>Fungi</taxon>
        <taxon>Dikarya</taxon>
        <taxon>Ascomycota</taxon>
        <taxon>Pezizomycotina</taxon>
        <taxon>Dothideomycetes</taxon>
        <taxon>Dothideomycetidae</taxon>
        <taxon>Cladosporiales</taxon>
        <taxon>Cladosporiaceae</taxon>
        <taxon>Cladosporium</taxon>
    </lineage>
</organism>
<feature type="transmembrane region" description="Helical" evidence="1">
    <location>
        <begin position="174"/>
        <end position="200"/>
    </location>
</feature>
<feature type="transmembrane region" description="Helical" evidence="1">
    <location>
        <begin position="212"/>
        <end position="231"/>
    </location>
</feature>
<gene>
    <name evidence="3" type="ORF">WHR41_04179</name>
</gene>
<accession>A0AB34KSZ1</accession>
<keyword evidence="1" id="KW-0812">Transmembrane</keyword>
<keyword evidence="1" id="KW-1133">Transmembrane helix</keyword>
<feature type="transmembrane region" description="Helical" evidence="1">
    <location>
        <begin position="133"/>
        <end position="154"/>
    </location>
</feature>
<dbReference type="InterPro" id="IPR049326">
    <property type="entry name" value="Rhodopsin_dom_fungi"/>
</dbReference>
<dbReference type="PANTHER" id="PTHR39614:SF2">
    <property type="entry name" value="INTEGRAL MEMBRANE PROTEIN"/>
    <property type="match status" value="1"/>
</dbReference>
<feature type="transmembrane region" description="Helical" evidence="1">
    <location>
        <begin position="20"/>
        <end position="40"/>
    </location>
</feature>
<evidence type="ECO:0000256" key="1">
    <source>
        <dbReference type="SAM" id="Phobius"/>
    </source>
</evidence>
<feature type="domain" description="Rhodopsin" evidence="2">
    <location>
        <begin position="40"/>
        <end position="273"/>
    </location>
</feature>
<protein>
    <recommendedName>
        <fullName evidence="2">Rhodopsin domain-containing protein</fullName>
    </recommendedName>
</protein>
<dbReference type="Proteomes" id="UP000803884">
    <property type="component" value="Unassembled WGS sequence"/>
</dbReference>
<proteinExistence type="predicted"/>